<reference evidence="1" key="1">
    <citation type="submission" date="2021-06" db="EMBL/GenBank/DDBJ databases">
        <authorList>
            <person name="Kallberg Y."/>
            <person name="Tangrot J."/>
            <person name="Rosling A."/>
        </authorList>
    </citation>
    <scope>NUCLEOTIDE SEQUENCE</scope>
    <source>
        <strain evidence="1">28 12/20/2015</strain>
    </source>
</reference>
<feature type="non-terminal residue" evidence="1">
    <location>
        <position position="1"/>
    </location>
</feature>
<proteinExistence type="predicted"/>
<gene>
    <name evidence="1" type="ORF">SPELUC_LOCUS7392</name>
</gene>
<evidence type="ECO:0000313" key="1">
    <source>
        <dbReference type="EMBL" id="CAG8608116.1"/>
    </source>
</evidence>
<sequence length="228" mass="25412">SIGTCYNVPITFGYGDNSCTITKDFPVMDDDKPWILLGTPLLDRAGWEPIVKLHKSQREIFKPEINLTFHKQDKSKTRSSASSVQVSTDGTKCRISDSSSSQSSNNDILLEKWHAPAGFSPDFSLSSEDDLLQSKSLDDELEMSQAHKSRLCNKKKLISGLKPCIPCNKSQVRDISIWEKCMNQFFQDILLRSNDGTECRISDETVSRGFASSPSGLEYDLPSFSSNA</sequence>
<dbReference type="Proteomes" id="UP000789366">
    <property type="component" value="Unassembled WGS sequence"/>
</dbReference>
<dbReference type="EMBL" id="CAJVPW010009708">
    <property type="protein sequence ID" value="CAG8608116.1"/>
    <property type="molecule type" value="Genomic_DNA"/>
</dbReference>
<organism evidence="1 2">
    <name type="scientific">Cetraspora pellucida</name>
    <dbReference type="NCBI Taxonomy" id="1433469"/>
    <lineage>
        <taxon>Eukaryota</taxon>
        <taxon>Fungi</taxon>
        <taxon>Fungi incertae sedis</taxon>
        <taxon>Mucoromycota</taxon>
        <taxon>Glomeromycotina</taxon>
        <taxon>Glomeromycetes</taxon>
        <taxon>Diversisporales</taxon>
        <taxon>Gigasporaceae</taxon>
        <taxon>Cetraspora</taxon>
    </lineage>
</organism>
<protein>
    <submittedName>
        <fullName evidence="1">13942_t:CDS:1</fullName>
    </submittedName>
</protein>
<evidence type="ECO:0000313" key="2">
    <source>
        <dbReference type="Proteomes" id="UP000789366"/>
    </source>
</evidence>
<accession>A0ACA9MTQ2</accession>
<comment type="caution">
    <text evidence="1">The sequence shown here is derived from an EMBL/GenBank/DDBJ whole genome shotgun (WGS) entry which is preliminary data.</text>
</comment>
<keyword evidence="2" id="KW-1185">Reference proteome</keyword>
<name>A0ACA9MTQ2_9GLOM</name>